<dbReference type="Gramene" id="Pp3c16_11320V3.6">
    <property type="protein sequence ID" value="Pp3c16_11320V3.6"/>
    <property type="gene ID" value="Pp3c16_11320"/>
</dbReference>
<dbReference type="RefSeq" id="XP_024398297.1">
    <property type="nucleotide sequence ID" value="XM_024542529.2"/>
</dbReference>
<dbReference type="Pfam" id="PF06964">
    <property type="entry name" value="Alpha-L-AF_C"/>
    <property type="match status" value="1"/>
</dbReference>
<dbReference type="InterPro" id="IPR010720">
    <property type="entry name" value="Alpha-L-AF_C"/>
</dbReference>
<dbReference type="STRING" id="3218.A0A2K1J833"/>
<dbReference type="RefSeq" id="XP_073395689.1">
    <property type="nucleotide sequence ID" value="XM_073539588.1"/>
</dbReference>
<evidence type="ECO:0000256" key="5">
    <source>
        <dbReference type="ARBA" id="ARBA00022801"/>
    </source>
</evidence>
<dbReference type="GeneID" id="112293280"/>
<dbReference type="GO" id="GO:0046556">
    <property type="term" value="F:alpha-L-arabinofuranosidase activity"/>
    <property type="evidence" value="ECO:0007669"/>
    <property type="project" value="UniProtKB-EC"/>
</dbReference>
<dbReference type="EnsemblPlants" id="Pp3c16_11320V3.5">
    <property type="protein sequence ID" value="Pp3c16_11320V3.5"/>
    <property type="gene ID" value="Pp3c16_11320"/>
</dbReference>
<dbReference type="Gramene" id="Pp3c16_11320V3.1">
    <property type="protein sequence ID" value="Pp3c16_11320V3.1"/>
    <property type="gene ID" value="Pp3c16_11320"/>
</dbReference>
<dbReference type="FunFam" id="3.20.20.80:FF:000025">
    <property type="entry name" value="Alpha-L-arabinofuranosidase 1"/>
    <property type="match status" value="1"/>
</dbReference>
<keyword evidence="10" id="KW-1185">Reference proteome</keyword>
<keyword evidence="5" id="KW-0378">Hydrolase</keyword>
<dbReference type="RefSeq" id="XP_073395690.1">
    <property type="nucleotide sequence ID" value="XM_073539589.1"/>
</dbReference>
<comment type="catalytic activity">
    <reaction evidence="1">
        <text>Hydrolysis of terminal non-reducing alpha-L-arabinofuranoside residues in alpha-L-arabinosides.</text>
        <dbReference type="EC" id="3.2.1.55"/>
    </reaction>
</comment>
<dbReference type="Proteomes" id="UP000006727">
    <property type="component" value="Chromosome 16"/>
</dbReference>
<dbReference type="FunCoup" id="A0A2K1J833">
    <property type="interactions" value="350"/>
</dbReference>
<dbReference type="OrthoDB" id="406864at2759"/>
<dbReference type="Gramene" id="Pp3c16_11320V3.3">
    <property type="protein sequence ID" value="Pp3c16_11320V3.3"/>
    <property type="gene ID" value="Pp3c16_11320"/>
</dbReference>
<dbReference type="RefSeq" id="XP_024398298.1">
    <property type="nucleotide sequence ID" value="XM_024542530.2"/>
</dbReference>
<comment type="similarity">
    <text evidence="2">Belongs to the glycosyl hydrolase 51 family.</text>
</comment>
<dbReference type="KEGG" id="ppp:112293280"/>
<dbReference type="RefSeq" id="XP_024398296.1">
    <property type="nucleotide sequence ID" value="XM_024542528.2"/>
</dbReference>
<dbReference type="EnsemblPlants" id="Pp3c16_11320V3.4">
    <property type="protein sequence ID" value="Pp3c16_11320V3.4"/>
    <property type="gene ID" value="Pp3c16_11320"/>
</dbReference>
<sequence>MFTNMRTLVARHRCVLLTAAGTFGLLCLLAVALSSRFSAPSLNQITPTVTLEVNVSDPGRQMPATLFGLFFEEINHAGSGGLWAELVQNRGFEAGGQDTPSIFEPWYKIGSDAQVIIGTERSSPFNRNPVALKITVLCDNGDENNNKCPKGGVGTANPGFWGMNIIAGSKYQVEFWLRSSNTFNLSVAFISANGAVLTLEIVSVDGKSNRDWSKQSIVLTAKSTDHYARLSLTTGTKGEYWIDQVSAMPTDTFKGHGFRKELATMIADLKPGFLRFPGGCYVEGVRLANAFRWRDSVGDYENRPGHYGDVWNYWSDDGFGYFEGLQLAEDIGAAPIWVFNNGISHWESVPTAEIGPWVQDVLEGIEFARGPVNSTWGAVRAQMGHPDPFPLLYVAVGNEDCEKPYYRGNYMEFYKAIKLMYPDIELISNCDGSRGPLDHPADLYDYHIYTTANNLFSMRHSFDRTSRVGPKAFVSEYAVVGADSGTGSLLASLAEGAFLIGLELNSDIVEMASYAPLFVNANDRRWNPDAIVFNSWQQYGTPSYWVQHFFKNSNGADLLPSTVKADSSTSLAMLVTSAVRAHNTSSGSDYLIVKAVNYGSNPLNLNLEVSGVSANRFNATESYIMLLTSAGLMDENSFTNPAKVTPQVTKATNAGPSMEVALPAYSILALQLGLNTINRSAEEVVQITSRKSLRQ</sequence>
<dbReference type="PANTHER" id="PTHR31776">
    <property type="entry name" value="ALPHA-L-ARABINOFURANOSIDASE 1"/>
    <property type="match status" value="1"/>
</dbReference>
<dbReference type="InterPro" id="IPR008979">
    <property type="entry name" value="Galactose-bd-like_sf"/>
</dbReference>
<evidence type="ECO:0000256" key="3">
    <source>
        <dbReference type="ARBA" id="ARBA00012670"/>
    </source>
</evidence>
<gene>
    <name evidence="9" type="primary">LOC112293280</name>
    <name evidence="8" type="ORF">PHYPA_020804</name>
</gene>
<dbReference type="SUPFAM" id="SSF49785">
    <property type="entry name" value="Galactose-binding domain-like"/>
    <property type="match status" value="1"/>
</dbReference>
<dbReference type="RefSeq" id="XP_024398299.1">
    <property type="nucleotide sequence ID" value="XM_024542531.2"/>
</dbReference>
<dbReference type="InterPro" id="IPR055235">
    <property type="entry name" value="ASD1_cat"/>
</dbReference>
<dbReference type="Gramene" id="Pp3c16_11320V3.4">
    <property type="protein sequence ID" value="Pp3c16_11320V3.4"/>
    <property type="gene ID" value="Pp3c16_11320"/>
</dbReference>
<keyword evidence="6" id="KW-0325">Glycoprotein</keyword>
<feature type="domain" description="Alpha-L-arabinofuranosidase C-terminal" evidence="7">
    <location>
        <begin position="475"/>
        <end position="666"/>
    </location>
</feature>
<dbReference type="Gene3D" id="2.60.40.1180">
    <property type="entry name" value="Golgi alpha-mannosidase II"/>
    <property type="match status" value="1"/>
</dbReference>
<dbReference type="InterPro" id="IPR051563">
    <property type="entry name" value="Glycosyl_Hydrolase_51"/>
</dbReference>
<dbReference type="Gene3D" id="3.20.20.80">
    <property type="entry name" value="Glycosidases"/>
    <property type="match status" value="1"/>
</dbReference>
<reference evidence="8 10" key="1">
    <citation type="journal article" date="2008" name="Science">
        <title>The Physcomitrella genome reveals evolutionary insights into the conquest of land by plants.</title>
        <authorList>
            <person name="Rensing S."/>
            <person name="Lang D."/>
            <person name="Zimmer A."/>
            <person name="Terry A."/>
            <person name="Salamov A."/>
            <person name="Shapiro H."/>
            <person name="Nishiyama T."/>
            <person name="Perroud P.-F."/>
            <person name="Lindquist E."/>
            <person name="Kamisugi Y."/>
            <person name="Tanahashi T."/>
            <person name="Sakakibara K."/>
            <person name="Fujita T."/>
            <person name="Oishi K."/>
            <person name="Shin-I T."/>
            <person name="Kuroki Y."/>
            <person name="Toyoda A."/>
            <person name="Suzuki Y."/>
            <person name="Hashimoto A."/>
            <person name="Yamaguchi K."/>
            <person name="Sugano A."/>
            <person name="Kohara Y."/>
            <person name="Fujiyama A."/>
            <person name="Anterola A."/>
            <person name="Aoki S."/>
            <person name="Ashton N."/>
            <person name="Barbazuk W.B."/>
            <person name="Barker E."/>
            <person name="Bennetzen J."/>
            <person name="Bezanilla M."/>
            <person name="Blankenship R."/>
            <person name="Cho S.H."/>
            <person name="Dutcher S."/>
            <person name="Estelle M."/>
            <person name="Fawcett J.A."/>
            <person name="Gundlach H."/>
            <person name="Hanada K."/>
            <person name="Heyl A."/>
            <person name="Hicks K.A."/>
            <person name="Hugh J."/>
            <person name="Lohr M."/>
            <person name="Mayer K."/>
            <person name="Melkozernov A."/>
            <person name="Murata T."/>
            <person name="Nelson D."/>
            <person name="Pils B."/>
            <person name="Prigge M."/>
            <person name="Reiss B."/>
            <person name="Renner T."/>
            <person name="Rombauts S."/>
            <person name="Rushton P."/>
            <person name="Sanderfoot A."/>
            <person name="Schween G."/>
            <person name="Shiu S.-H."/>
            <person name="Stueber K."/>
            <person name="Theodoulou F.L."/>
            <person name="Tu H."/>
            <person name="Van de Peer Y."/>
            <person name="Verrier P.J."/>
            <person name="Waters E."/>
            <person name="Wood A."/>
            <person name="Yang L."/>
            <person name="Cove D."/>
            <person name="Cuming A."/>
            <person name="Hasebe M."/>
            <person name="Lucas S."/>
            <person name="Mishler D.B."/>
            <person name="Reski R."/>
            <person name="Grigoriev I."/>
            <person name="Quatrano R.S."/>
            <person name="Boore J.L."/>
        </authorList>
    </citation>
    <scope>NUCLEOTIDE SEQUENCE [LARGE SCALE GENOMIC DNA]</scope>
    <source>
        <strain evidence="9 10">cv. Gransden 2004</strain>
    </source>
</reference>
<dbReference type="EnsemblPlants" id="Pp3c16_11320V3.7">
    <property type="protein sequence ID" value="Pp3c16_11320V3.7"/>
    <property type="gene ID" value="Pp3c16_11320"/>
</dbReference>
<proteinExistence type="inferred from homology"/>
<evidence type="ECO:0000313" key="9">
    <source>
        <dbReference type="EnsemblPlants" id="Pp3c16_11320V3.1"/>
    </source>
</evidence>
<protein>
    <recommendedName>
        <fullName evidence="3">non-reducing end alpha-L-arabinofuranosidase</fullName>
        <ecNumber evidence="3">3.2.1.55</ecNumber>
    </recommendedName>
</protein>
<dbReference type="RefSeq" id="XP_073395693.1">
    <property type="nucleotide sequence ID" value="XM_073539592.1"/>
</dbReference>
<evidence type="ECO:0000256" key="2">
    <source>
        <dbReference type="ARBA" id="ARBA00007186"/>
    </source>
</evidence>
<dbReference type="RefSeq" id="XP_024398292.1">
    <property type="nucleotide sequence ID" value="XM_024542524.2"/>
</dbReference>
<evidence type="ECO:0000259" key="7">
    <source>
        <dbReference type="SMART" id="SM00813"/>
    </source>
</evidence>
<dbReference type="EnsemblPlants" id="Pp3c16_11320V3.1">
    <property type="protein sequence ID" value="Pp3c16_11320V3.1"/>
    <property type="gene ID" value="Pp3c16_11320"/>
</dbReference>
<dbReference type="InterPro" id="IPR017853">
    <property type="entry name" value="GH"/>
</dbReference>
<dbReference type="PANTHER" id="PTHR31776:SF0">
    <property type="entry name" value="ALPHA-L-ARABINOFURANOSIDASE 1"/>
    <property type="match status" value="1"/>
</dbReference>
<name>A0A2K1J833_PHYPA</name>
<dbReference type="SMART" id="SM00813">
    <property type="entry name" value="Alpha-L-AF_C"/>
    <property type="match status" value="1"/>
</dbReference>
<evidence type="ECO:0000313" key="8">
    <source>
        <dbReference type="EMBL" id="PNR37695.1"/>
    </source>
</evidence>
<dbReference type="SUPFAM" id="SSF51445">
    <property type="entry name" value="(Trans)glycosidases"/>
    <property type="match status" value="1"/>
</dbReference>
<dbReference type="EnsemblPlants" id="Pp3c16_11320V3.3">
    <property type="protein sequence ID" value="Pp3c16_11320V3.3"/>
    <property type="gene ID" value="Pp3c16_11320"/>
</dbReference>
<dbReference type="GO" id="GO:0046373">
    <property type="term" value="P:L-arabinose metabolic process"/>
    <property type="evidence" value="ECO:0007669"/>
    <property type="project" value="InterPro"/>
</dbReference>
<keyword evidence="4" id="KW-0732">Signal</keyword>
<evidence type="ECO:0000313" key="10">
    <source>
        <dbReference type="Proteomes" id="UP000006727"/>
    </source>
</evidence>
<dbReference type="EnsemblPlants" id="Pp3c16_11320V3.2">
    <property type="protein sequence ID" value="Pp3c16_11320V3.2"/>
    <property type="gene ID" value="Pp3c16_11320"/>
</dbReference>
<evidence type="ECO:0000256" key="6">
    <source>
        <dbReference type="ARBA" id="ARBA00023180"/>
    </source>
</evidence>
<organism evidence="8">
    <name type="scientific">Physcomitrium patens</name>
    <name type="common">Spreading-leaved earth moss</name>
    <name type="synonym">Physcomitrella patens</name>
    <dbReference type="NCBI Taxonomy" id="3218"/>
    <lineage>
        <taxon>Eukaryota</taxon>
        <taxon>Viridiplantae</taxon>
        <taxon>Streptophyta</taxon>
        <taxon>Embryophyta</taxon>
        <taxon>Bryophyta</taxon>
        <taxon>Bryophytina</taxon>
        <taxon>Bryopsida</taxon>
        <taxon>Funariidae</taxon>
        <taxon>Funariales</taxon>
        <taxon>Funariaceae</taxon>
        <taxon>Physcomitrium</taxon>
    </lineage>
</organism>
<dbReference type="Gene3D" id="2.60.120.260">
    <property type="entry name" value="Galactose-binding domain-like"/>
    <property type="match status" value="1"/>
</dbReference>
<dbReference type="RefSeq" id="XP_073395694.1">
    <property type="nucleotide sequence ID" value="XM_073539593.1"/>
</dbReference>
<dbReference type="GO" id="GO:0016787">
    <property type="term" value="F:hydrolase activity"/>
    <property type="evidence" value="ECO:0000318"/>
    <property type="project" value="GO_Central"/>
</dbReference>
<evidence type="ECO:0000256" key="4">
    <source>
        <dbReference type="ARBA" id="ARBA00022729"/>
    </source>
</evidence>
<dbReference type="Pfam" id="PF22848">
    <property type="entry name" value="ASD1_dom"/>
    <property type="match status" value="1"/>
</dbReference>
<reference evidence="9" key="3">
    <citation type="submission" date="2020-12" db="UniProtKB">
        <authorList>
            <consortium name="EnsemblPlants"/>
        </authorList>
    </citation>
    <scope>IDENTIFICATION</scope>
</reference>
<dbReference type="RefSeq" id="XP_024398295.1">
    <property type="nucleotide sequence ID" value="XM_024542527.2"/>
</dbReference>
<dbReference type="Gramene" id="Pp3c16_11320V3.2">
    <property type="protein sequence ID" value="Pp3c16_11320V3.2"/>
    <property type="gene ID" value="Pp3c16_11320"/>
</dbReference>
<dbReference type="RefSeq" id="XP_024398293.1">
    <property type="nucleotide sequence ID" value="XM_024542525.2"/>
</dbReference>
<dbReference type="EMBL" id="ABEU02000016">
    <property type="protein sequence ID" value="PNR37695.1"/>
    <property type="molecule type" value="Genomic_DNA"/>
</dbReference>
<evidence type="ECO:0000256" key="1">
    <source>
        <dbReference type="ARBA" id="ARBA00001462"/>
    </source>
</evidence>
<dbReference type="RefSeq" id="XP_024398290.1">
    <property type="nucleotide sequence ID" value="XM_024542522.2"/>
</dbReference>
<reference evidence="8 10" key="2">
    <citation type="journal article" date="2018" name="Plant J.">
        <title>The Physcomitrella patens chromosome-scale assembly reveals moss genome structure and evolution.</title>
        <authorList>
            <person name="Lang D."/>
            <person name="Ullrich K.K."/>
            <person name="Murat F."/>
            <person name="Fuchs J."/>
            <person name="Jenkins J."/>
            <person name="Haas F.B."/>
            <person name="Piednoel M."/>
            <person name="Gundlach H."/>
            <person name="Van Bel M."/>
            <person name="Meyberg R."/>
            <person name="Vives C."/>
            <person name="Morata J."/>
            <person name="Symeonidi A."/>
            <person name="Hiss M."/>
            <person name="Muchero W."/>
            <person name="Kamisugi Y."/>
            <person name="Saleh O."/>
            <person name="Blanc G."/>
            <person name="Decker E.L."/>
            <person name="van Gessel N."/>
            <person name="Grimwood J."/>
            <person name="Hayes R.D."/>
            <person name="Graham S.W."/>
            <person name="Gunter L.E."/>
            <person name="McDaniel S.F."/>
            <person name="Hoernstein S.N.W."/>
            <person name="Larsson A."/>
            <person name="Li F.W."/>
            <person name="Perroud P.F."/>
            <person name="Phillips J."/>
            <person name="Ranjan P."/>
            <person name="Rokshar D.S."/>
            <person name="Rothfels C.J."/>
            <person name="Schneider L."/>
            <person name="Shu S."/>
            <person name="Stevenson D.W."/>
            <person name="Thummler F."/>
            <person name="Tillich M."/>
            <person name="Villarreal Aguilar J.C."/>
            <person name="Widiez T."/>
            <person name="Wong G.K."/>
            <person name="Wymore A."/>
            <person name="Zhang Y."/>
            <person name="Zimmer A.D."/>
            <person name="Quatrano R.S."/>
            <person name="Mayer K.F.X."/>
            <person name="Goodstein D."/>
            <person name="Casacuberta J.M."/>
            <person name="Vandepoele K."/>
            <person name="Reski R."/>
            <person name="Cuming A.C."/>
            <person name="Tuskan G.A."/>
            <person name="Maumus F."/>
            <person name="Salse J."/>
            <person name="Schmutz J."/>
            <person name="Rensing S.A."/>
        </authorList>
    </citation>
    <scope>NUCLEOTIDE SEQUENCE [LARGE SCALE GENOMIC DNA]</scope>
    <source>
        <strain evidence="9 10">cv. Gransden 2004</strain>
    </source>
</reference>
<accession>A0A2K1J833</accession>
<dbReference type="EnsemblPlants" id="Pp3c16_11320V3.6">
    <property type="protein sequence ID" value="Pp3c16_11320V3.6"/>
    <property type="gene ID" value="Pp3c16_11320"/>
</dbReference>
<dbReference type="RefSeq" id="XP_073395692.1">
    <property type="nucleotide sequence ID" value="XM_073539591.1"/>
</dbReference>
<dbReference type="OMA" id="CKCLASH"/>
<dbReference type="Gramene" id="Pp3c16_11320V3.7">
    <property type="protein sequence ID" value="Pp3c16_11320V3.7"/>
    <property type="gene ID" value="Pp3c16_11320"/>
</dbReference>
<dbReference type="PaxDb" id="3218-PP1S106_48V6.1"/>
<dbReference type="EC" id="3.2.1.55" evidence="3"/>
<dbReference type="InterPro" id="IPR013780">
    <property type="entry name" value="Glyco_hydro_b"/>
</dbReference>
<dbReference type="AlphaFoldDB" id="A0A2K1J833"/>
<dbReference type="Gramene" id="Pp3c16_11320V3.5">
    <property type="protein sequence ID" value="Pp3c16_11320V3.5"/>
    <property type="gene ID" value="Pp3c16_11320"/>
</dbReference>